<evidence type="ECO:0000313" key="3">
    <source>
        <dbReference type="Proteomes" id="UP000076798"/>
    </source>
</evidence>
<dbReference type="Proteomes" id="UP000076798">
    <property type="component" value="Unassembled WGS sequence"/>
</dbReference>
<dbReference type="AlphaFoldDB" id="A0A166DXM9"/>
<sequence>MSTQPPSSFSTLFSSTSVPSSAVKRLRSSLSLIILWCLIRILGPYPVLRALVARFIDLIGLSGPQIVSWLEYGGAALLILDSGYSWWILASLTSNVKSGSEKASPRSPMPHEGLKGLTTPAQRRLQGILPKVRSRLVSSHCSS</sequence>
<feature type="region of interest" description="Disordered" evidence="1">
    <location>
        <begin position="98"/>
        <end position="118"/>
    </location>
</feature>
<name>A0A166DXM9_9AGAM</name>
<protein>
    <submittedName>
        <fullName evidence="2">Uncharacterized protein</fullName>
    </submittedName>
</protein>
<reference evidence="2 3" key="1">
    <citation type="journal article" date="2016" name="Mol. Biol. Evol.">
        <title>Comparative Genomics of Early-Diverging Mushroom-Forming Fungi Provides Insights into the Origins of Lignocellulose Decay Capabilities.</title>
        <authorList>
            <person name="Nagy L.G."/>
            <person name="Riley R."/>
            <person name="Tritt A."/>
            <person name="Adam C."/>
            <person name="Daum C."/>
            <person name="Floudas D."/>
            <person name="Sun H."/>
            <person name="Yadav J.S."/>
            <person name="Pangilinan J."/>
            <person name="Larsson K.H."/>
            <person name="Matsuura K."/>
            <person name="Barry K."/>
            <person name="Labutti K."/>
            <person name="Kuo R."/>
            <person name="Ohm R.A."/>
            <person name="Bhattacharya S.S."/>
            <person name="Shirouzu T."/>
            <person name="Yoshinaga Y."/>
            <person name="Martin F.M."/>
            <person name="Grigoriev I.V."/>
            <person name="Hibbett D.S."/>
        </authorList>
    </citation>
    <scope>NUCLEOTIDE SEQUENCE [LARGE SCALE GENOMIC DNA]</scope>
    <source>
        <strain evidence="2 3">HHB10207 ss-3</strain>
    </source>
</reference>
<gene>
    <name evidence="2" type="ORF">SISSUDRAFT_697467</name>
</gene>
<evidence type="ECO:0000256" key="1">
    <source>
        <dbReference type="SAM" id="MobiDB-lite"/>
    </source>
</evidence>
<keyword evidence="3" id="KW-1185">Reference proteome</keyword>
<dbReference type="EMBL" id="KV428053">
    <property type="protein sequence ID" value="KZT39001.1"/>
    <property type="molecule type" value="Genomic_DNA"/>
</dbReference>
<evidence type="ECO:0000313" key="2">
    <source>
        <dbReference type="EMBL" id="KZT39001.1"/>
    </source>
</evidence>
<organism evidence="2 3">
    <name type="scientific">Sistotremastrum suecicum HHB10207 ss-3</name>
    <dbReference type="NCBI Taxonomy" id="1314776"/>
    <lineage>
        <taxon>Eukaryota</taxon>
        <taxon>Fungi</taxon>
        <taxon>Dikarya</taxon>
        <taxon>Basidiomycota</taxon>
        <taxon>Agaricomycotina</taxon>
        <taxon>Agaricomycetes</taxon>
        <taxon>Sistotremastrales</taxon>
        <taxon>Sistotremastraceae</taxon>
        <taxon>Sistotremastrum</taxon>
    </lineage>
</organism>
<accession>A0A166DXM9</accession>
<proteinExistence type="predicted"/>